<dbReference type="KEGG" id="egu:105033796"/>
<name>A0A6I9QCM3_ELAGV</name>
<evidence type="ECO:0000256" key="2">
    <source>
        <dbReference type="ARBA" id="ARBA00009156"/>
    </source>
</evidence>
<dbReference type="OrthoDB" id="5422795at2759"/>
<keyword evidence="5" id="KW-0547">Nucleotide-binding</keyword>
<evidence type="ECO:0000256" key="6">
    <source>
        <dbReference type="ARBA" id="ARBA00022777"/>
    </source>
</evidence>
<dbReference type="SUPFAM" id="SSF53067">
    <property type="entry name" value="Actin-like ATPase domain"/>
    <property type="match status" value="2"/>
</dbReference>
<keyword evidence="6 14" id="KW-0418">Kinase</keyword>
<keyword evidence="8" id="KW-0067">ATP-binding</keyword>
<dbReference type="NCBIfam" id="NF000756">
    <property type="entry name" value="PRK00047.1"/>
    <property type="match status" value="1"/>
</dbReference>
<organism evidence="13 14">
    <name type="scientific">Elaeis guineensis var. tenera</name>
    <name type="common">Oil palm</name>
    <dbReference type="NCBI Taxonomy" id="51953"/>
    <lineage>
        <taxon>Eukaryota</taxon>
        <taxon>Viridiplantae</taxon>
        <taxon>Streptophyta</taxon>
        <taxon>Embryophyta</taxon>
        <taxon>Tracheophyta</taxon>
        <taxon>Spermatophyta</taxon>
        <taxon>Magnoliopsida</taxon>
        <taxon>Liliopsida</taxon>
        <taxon>Arecaceae</taxon>
        <taxon>Arecoideae</taxon>
        <taxon>Cocoseae</taxon>
        <taxon>Elaeidinae</taxon>
        <taxon>Elaeis</taxon>
    </lineage>
</organism>
<evidence type="ECO:0000313" key="13">
    <source>
        <dbReference type="Proteomes" id="UP000504607"/>
    </source>
</evidence>
<dbReference type="InterPro" id="IPR000577">
    <property type="entry name" value="Carb_kinase_FGGY"/>
</dbReference>
<evidence type="ECO:0000259" key="12">
    <source>
        <dbReference type="Pfam" id="PF02782"/>
    </source>
</evidence>
<dbReference type="UniPathway" id="UPA00618">
    <property type="reaction ID" value="UER00672"/>
</dbReference>
<evidence type="ECO:0000256" key="1">
    <source>
        <dbReference type="ARBA" id="ARBA00005190"/>
    </source>
</evidence>
<feature type="domain" description="Carbohydrate kinase FGGY N-terminal" evidence="11">
    <location>
        <begin position="8"/>
        <end position="262"/>
    </location>
</feature>
<evidence type="ECO:0000259" key="11">
    <source>
        <dbReference type="Pfam" id="PF00370"/>
    </source>
</evidence>
<dbReference type="RefSeq" id="XP_010907017.1">
    <property type="nucleotide sequence ID" value="XM_010908715.3"/>
</dbReference>
<evidence type="ECO:0000256" key="7">
    <source>
        <dbReference type="ARBA" id="ARBA00022798"/>
    </source>
</evidence>
<dbReference type="GO" id="GO:0006641">
    <property type="term" value="P:triglyceride metabolic process"/>
    <property type="evidence" value="ECO:0007669"/>
    <property type="project" value="TreeGrafter"/>
</dbReference>
<dbReference type="GO" id="GO:0005739">
    <property type="term" value="C:mitochondrion"/>
    <property type="evidence" value="ECO:0007669"/>
    <property type="project" value="TreeGrafter"/>
</dbReference>
<dbReference type="GO" id="GO:0046167">
    <property type="term" value="P:glycerol-3-phosphate biosynthetic process"/>
    <property type="evidence" value="ECO:0007669"/>
    <property type="project" value="TreeGrafter"/>
</dbReference>
<dbReference type="GO" id="GO:0005524">
    <property type="term" value="F:ATP binding"/>
    <property type="evidence" value="ECO:0007669"/>
    <property type="project" value="UniProtKB-KW"/>
</dbReference>
<protein>
    <recommendedName>
        <fullName evidence="3">glycerol kinase</fullName>
        <ecNumber evidence="3">2.7.1.30</ecNumber>
    </recommendedName>
    <alternativeName>
        <fullName evidence="9">ATP:glycerol 3-phosphotransferase</fullName>
    </alternativeName>
</protein>
<dbReference type="PROSITE" id="PS00933">
    <property type="entry name" value="FGGY_KINASES_1"/>
    <property type="match status" value="1"/>
</dbReference>
<comment type="pathway">
    <text evidence="1">Polyol metabolism; glycerol degradation via glycerol kinase pathway; sn-glycerol 3-phosphate from glycerol: step 1/1.</text>
</comment>
<comment type="similarity">
    <text evidence="2">Belongs to the FGGY kinase family.</text>
</comment>
<dbReference type="EC" id="2.7.1.30" evidence="3"/>
<reference evidence="14" key="1">
    <citation type="submission" date="2025-08" db="UniProtKB">
        <authorList>
            <consortium name="RefSeq"/>
        </authorList>
    </citation>
    <scope>IDENTIFICATION</scope>
</reference>
<dbReference type="Pfam" id="PF02782">
    <property type="entry name" value="FGGY_C"/>
    <property type="match status" value="1"/>
</dbReference>
<dbReference type="GO" id="GO:0004370">
    <property type="term" value="F:glycerol kinase activity"/>
    <property type="evidence" value="ECO:0007669"/>
    <property type="project" value="UniProtKB-EC"/>
</dbReference>
<dbReference type="GeneID" id="105033796"/>
<dbReference type="GO" id="GO:0019563">
    <property type="term" value="P:glycerol catabolic process"/>
    <property type="evidence" value="ECO:0007669"/>
    <property type="project" value="UniProtKB-UniPathway"/>
</dbReference>
<accession>A0A6I9QCM3</accession>
<gene>
    <name evidence="14" type="primary">LOC105033796</name>
</gene>
<dbReference type="NCBIfam" id="TIGR01311">
    <property type="entry name" value="glycerol_kin"/>
    <property type="match status" value="1"/>
</dbReference>
<proteinExistence type="inferred from homology"/>
<dbReference type="PANTHER" id="PTHR10196:SF69">
    <property type="entry name" value="GLYCEROL KINASE"/>
    <property type="match status" value="1"/>
</dbReference>
<sequence length="521" mass="56665">MAGEEVFIGSIDQGTTSTRFIIYDREAKPVASHQVEFTQHYPEAGWVEHDPTEILESVRVCMEKAVEKAAAGGRQVKGRVKAIGLTNQRETTVMWSKSTGLPLYNAIVWMDARTSSICKRLEKELSGGRNHFVETCGLPISTYFSALKILWLMENVDAVGEAVQSGDALFGTIDTWLIWNLTGGCGRGLHVTDCSNAARTMLMDLKTLDWDRPTLETLRIPVEILPKIISNSEITGVIADGWPLSGVPIAGCLGDQHAAMLGQLCRKGEAKSTYGTGAFILLNTGEGVVRSSHGLLSTIAYKLGPNAPTNYALEGSIAIAGAAVQWLRDGLGIIRTAAEIEKMAESVENSGGVYFVPAFNGLFAPWWKEDARGVCVGITRFTNKGHLARAVLESMCFQVNDVLNSMHKDAGEGGEARSKEGEFLLRVDGGATVNNLLMQIQADLLGSPVVRPADIETTALGAAYAAGLATGVWTEEQIFAVEHREKTTIFRPKLDEAQRKRRNESWYKAVTRTFDLAELAI</sequence>
<evidence type="ECO:0000256" key="5">
    <source>
        <dbReference type="ARBA" id="ARBA00022741"/>
    </source>
</evidence>
<evidence type="ECO:0000256" key="3">
    <source>
        <dbReference type="ARBA" id="ARBA00012099"/>
    </source>
</evidence>
<keyword evidence="4" id="KW-0808">Transferase</keyword>
<evidence type="ECO:0000256" key="10">
    <source>
        <dbReference type="ARBA" id="ARBA00052101"/>
    </source>
</evidence>
<dbReference type="InterPro" id="IPR018483">
    <property type="entry name" value="Carb_kinase_FGGY_CS"/>
</dbReference>
<keyword evidence="7" id="KW-0319">Glycerol metabolism</keyword>
<dbReference type="AlphaFoldDB" id="A0A6I9QCM3"/>
<dbReference type="InterPro" id="IPR018484">
    <property type="entry name" value="FGGY_N"/>
</dbReference>
<feature type="domain" description="Carbohydrate kinase FGGY C-terminal" evidence="12">
    <location>
        <begin position="271"/>
        <end position="469"/>
    </location>
</feature>
<dbReference type="CDD" id="cd07792">
    <property type="entry name" value="ASKHA_NBD_FGGY_GK1-3-like"/>
    <property type="match status" value="1"/>
</dbReference>
<dbReference type="InterPro" id="IPR005999">
    <property type="entry name" value="Glycerol_kin"/>
</dbReference>
<dbReference type="Pfam" id="PF00370">
    <property type="entry name" value="FGGY_N"/>
    <property type="match status" value="1"/>
</dbReference>
<dbReference type="InParanoid" id="A0A6I9QCM3"/>
<comment type="catalytic activity">
    <reaction evidence="10">
        <text>glycerol + ATP = sn-glycerol 3-phosphate + ADP + H(+)</text>
        <dbReference type="Rhea" id="RHEA:21644"/>
        <dbReference type="ChEBI" id="CHEBI:15378"/>
        <dbReference type="ChEBI" id="CHEBI:17754"/>
        <dbReference type="ChEBI" id="CHEBI:30616"/>
        <dbReference type="ChEBI" id="CHEBI:57597"/>
        <dbReference type="ChEBI" id="CHEBI:456216"/>
        <dbReference type="EC" id="2.7.1.30"/>
    </reaction>
</comment>
<keyword evidence="13" id="KW-1185">Reference proteome</keyword>
<dbReference type="InterPro" id="IPR042018">
    <property type="entry name" value="GK1-3_metazoan-type"/>
</dbReference>
<evidence type="ECO:0000256" key="8">
    <source>
        <dbReference type="ARBA" id="ARBA00022840"/>
    </source>
</evidence>
<dbReference type="Proteomes" id="UP000504607">
    <property type="component" value="Unplaced"/>
</dbReference>
<evidence type="ECO:0000256" key="4">
    <source>
        <dbReference type="ARBA" id="ARBA00022679"/>
    </source>
</evidence>
<dbReference type="PANTHER" id="PTHR10196">
    <property type="entry name" value="SUGAR KINASE"/>
    <property type="match status" value="1"/>
</dbReference>
<dbReference type="FunCoup" id="A0A6I9QCM3">
    <property type="interactions" value="1982"/>
</dbReference>
<dbReference type="FunFam" id="3.30.420.40:FF:000086">
    <property type="entry name" value="Glycerol kinase"/>
    <property type="match status" value="1"/>
</dbReference>
<dbReference type="InterPro" id="IPR043129">
    <property type="entry name" value="ATPase_NBD"/>
</dbReference>
<dbReference type="FunFam" id="3.30.420.40:FF:000007">
    <property type="entry name" value="Glycerol kinase"/>
    <property type="match status" value="1"/>
</dbReference>
<dbReference type="Gene3D" id="3.30.420.40">
    <property type="match status" value="2"/>
</dbReference>
<evidence type="ECO:0000256" key="9">
    <source>
        <dbReference type="ARBA" id="ARBA00043149"/>
    </source>
</evidence>
<dbReference type="PIRSF" id="PIRSF000538">
    <property type="entry name" value="GlpK"/>
    <property type="match status" value="1"/>
</dbReference>
<evidence type="ECO:0000313" key="14">
    <source>
        <dbReference type="RefSeq" id="XP_010907017.1"/>
    </source>
</evidence>
<dbReference type="InterPro" id="IPR018485">
    <property type="entry name" value="FGGY_C"/>
</dbReference>